<comment type="caution">
    <text evidence="2">The sequence shown here is derived from an EMBL/GenBank/DDBJ whole genome shotgun (WGS) entry which is preliminary data.</text>
</comment>
<feature type="region of interest" description="Disordered" evidence="1">
    <location>
        <begin position="1"/>
        <end position="99"/>
    </location>
</feature>
<organism evidence="2 3">
    <name type="scientific">Eucalyptus globulus</name>
    <name type="common">Tasmanian blue gum</name>
    <dbReference type="NCBI Taxonomy" id="34317"/>
    <lineage>
        <taxon>Eukaryota</taxon>
        <taxon>Viridiplantae</taxon>
        <taxon>Streptophyta</taxon>
        <taxon>Embryophyta</taxon>
        <taxon>Tracheophyta</taxon>
        <taxon>Spermatophyta</taxon>
        <taxon>Magnoliopsida</taxon>
        <taxon>eudicotyledons</taxon>
        <taxon>Gunneridae</taxon>
        <taxon>Pentapetalae</taxon>
        <taxon>rosids</taxon>
        <taxon>malvids</taxon>
        <taxon>Myrtales</taxon>
        <taxon>Myrtaceae</taxon>
        <taxon>Myrtoideae</taxon>
        <taxon>Eucalypteae</taxon>
        <taxon>Eucalyptus</taxon>
    </lineage>
</organism>
<evidence type="ECO:0000256" key="1">
    <source>
        <dbReference type="SAM" id="MobiDB-lite"/>
    </source>
</evidence>
<dbReference type="EMBL" id="JBJKBG010000006">
    <property type="protein sequence ID" value="KAL3735332.1"/>
    <property type="molecule type" value="Genomic_DNA"/>
</dbReference>
<keyword evidence="3" id="KW-1185">Reference proteome</keyword>
<reference evidence="2 3" key="1">
    <citation type="submission" date="2024-11" db="EMBL/GenBank/DDBJ databases">
        <title>Chromosome-level genome assembly of Eucalyptus globulus Labill. provides insights into its genome evolution.</title>
        <authorList>
            <person name="Li X."/>
        </authorList>
    </citation>
    <scope>NUCLEOTIDE SEQUENCE [LARGE SCALE GENOMIC DNA]</scope>
    <source>
        <strain evidence="2">CL2024</strain>
        <tissue evidence="2">Fresh tender leaves</tissue>
    </source>
</reference>
<accession>A0ABD3K7Q3</accession>
<dbReference type="AlphaFoldDB" id="A0ABD3K7Q3"/>
<proteinExistence type="predicted"/>
<sequence length="116" mass="12405">MSTPIPSFTPALGIPAPSPPSSAKPDPKPASTNWWAPLFGWPSEPSHVAPTAAPDGCGDRPEKSGPEARKAGPRSRFAPGGFTEEKAKQLRRKTREGSSFHDAMYHSAIATRLAWD</sequence>
<dbReference type="PANTHER" id="PTHR34198:SF1">
    <property type="entry name" value="OS01G0104300 PROTEIN"/>
    <property type="match status" value="1"/>
</dbReference>
<dbReference type="Proteomes" id="UP001634007">
    <property type="component" value="Unassembled WGS sequence"/>
</dbReference>
<name>A0ABD3K7Q3_EUCGL</name>
<evidence type="ECO:0000313" key="2">
    <source>
        <dbReference type="EMBL" id="KAL3735332.1"/>
    </source>
</evidence>
<protein>
    <submittedName>
        <fullName evidence="2">Uncharacterized protein</fullName>
    </submittedName>
</protein>
<feature type="compositionally biased region" description="Basic and acidic residues" evidence="1">
    <location>
        <begin position="57"/>
        <end position="70"/>
    </location>
</feature>
<dbReference type="PANTHER" id="PTHR34198">
    <property type="entry name" value="OS01G0175100 PROTEIN"/>
    <property type="match status" value="1"/>
</dbReference>
<evidence type="ECO:0000313" key="3">
    <source>
        <dbReference type="Proteomes" id="UP001634007"/>
    </source>
</evidence>
<gene>
    <name evidence="2" type="ORF">ACJRO7_024459</name>
</gene>